<proteinExistence type="predicted"/>
<accession>A0ABW3I3Y0</accession>
<comment type="caution">
    <text evidence="9">The sequence shown here is derived from an EMBL/GenBank/DDBJ whole genome shotgun (WGS) entry which is preliminary data.</text>
</comment>
<dbReference type="InterPro" id="IPR019127">
    <property type="entry name" value="Exosortase"/>
</dbReference>
<evidence type="ECO:0000256" key="7">
    <source>
        <dbReference type="ARBA" id="ARBA00023136"/>
    </source>
</evidence>
<dbReference type="NCBIfam" id="TIGR04128">
    <property type="entry name" value="exoso_Fjoh_1448"/>
    <property type="match status" value="1"/>
</dbReference>
<feature type="transmembrane region" description="Helical" evidence="8">
    <location>
        <begin position="12"/>
        <end position="32"/>
    </location>
</feature>
<keyword evidence="2" id="KW-1003">Cell membrane</keyword>
<reference evidence="10" key="1">
    <citation type="journal article" date="2019" name="Int. J. Syst. Evol. Microbiol.">
        <title>The Global Catalogue of Microorganisms (GCM) 10K type strain sequencing project: providing services to taxonomists for standard genome sequencing and annotation.</title>
        <authorList>
            <consortium name="The Broad Institute Genomics Platform"/>
            <consortium name="The Broad Institute Genome Sequencing Center for Infectious Disease"/>
            <person name="Wu L."/>
            <person name="Ma J."/>
        </authorList>
    </citation>
    <scope>NUCLEOTIDE SEQUENCE [LARGE SCALE GENOMIC DNA]</scope>
    <source>
        <strain evidence="10">CCUG 62114</strain>
    </source>
</reference>
<evidence type="ECO:0000313" key="10">
    <source>
        <dbReference type="Proteomes" id="UP001596997"/>
    </source>
</evidence>
<keyword evidence="5" id="KW-0378">Hydrolase</keyword>
<evidence type="ECO:0000256" key="3">
    <source>
        <dbReference type="ARBA" id="ARBA00022670"/>
    </source>
</evidence>
<keyword evidence="6 8" id="KW-1133">Transmembrane helix</keyword>
<feature type="transmembrane region" description="Helical" evidence="8">
    <location>
        <begin position="112"/>
        <end position="140"/>
    </location>
</feature>
<evidence type="ECO:0000256" key="6">
    <source>
        <dbReference type="ARBA" id="ARBA00022989"/>
    </source>
</evidence>
<evidence type="ECO:0000313" key="9">
    <source>
        <dbReference type="EMBL" id="MFD0964317.1"/>
    </source>
</evidence>
<dbReference type="InterPro" id="IPR026392">
    <property type="entry name" value="Exo/Archaeosortase_dom"/>
</dbReference>
<dbReference type="Pfam" id="PF09721">
    <property type="entry name" value="Exosortase_EpsH"/>
    <property type="match status" value="1"/>
</dbReference>
<dbReference type="EMBL" id="JBHTJM010000009">
    <property type="protein sequence ID" value="MFD0964317.1"/>
    <property type="molecule type" value="Genomic_DNA"/>
</dbReference>
<evidence type="ECO:0000256" key="2">
    <source>
        <dbReference type="ARBA" id="ARBA00022475"/>
    </source>
</evidence>
<dbReference type="NCBIfam" id="TIGR04178">
    <property type="entry name" value="exo_archaeo"/>
    <property type="match status" value="1"/>
</dbReference>
<evidence type="ECO:0000256" key="5">
    <source>
        <dbReference type="ARBA" id="ARBA00022801"/>
    </source>
</evidence>
<dbReference type="RefSeq" id="WP_377715866.1">
    <property type="nucleotide sequence ID" value="NZ_JBHTJM010000009.1"/>
</dbReference>
<evidence type="ECO:0000256" key="8">
    <source>
        <dbReference type="SAM" id="Phobius"/>
    </source>
</evidence>
<evidence type="ECO:0000256" key="1">
    <source>
        <dbReference type="ARBA" id="ARBA00004651"/>
    </source>
</evidence>
<dbReference type="Proteomes" id="UP001596997">
    <property type="component" value="Unassembled WGS sequence"/>
</dbReference>
<keyword evidence="7 8" id="KW-0472">Membrane</keyword>
<protein>
    <submittedName>
        <fullName evidence="9">Exosortase family protein XrtF</fullName>
    </submittedName>
</protein>
<dbReference type="InterPro" id="IPR026323">
    <property type="entry name" value="Exosortase-related_prot_XrtF"/>
</dbReference>
<comment type="subcellular location">
    <subcellularLocation>
        <location evidence="1">Cell membrane</location>
        <topology evidence="1">Multi-pass membrane protein</topology>
    </subcellularLocation>
</comment>
<feature type="transmembrane region" description="Helical" evidence="8">
    <location>
        <begin position="146"/>
        <end position="167"/>
    </location>
</feature>
<keyword evidence="4 8" id="KW-0812">Transmembrane</keyword>
<keyword evidence="10" id="KW-1185">Reference proteome</keyword>
<feature type="transmembrane region" description="Helical" evidence="8">
    <location>
        <begin position="83"/>
        <end position="105"/>
    </location>
</feature>
<organism evidence="9 10">
    <name type="scientific">Pseudofulvibacter geojedonensis</name>
    <dbReference type="NCBI Taxonomy" id="1123758"/>
    <lineage>
        <taxon>Bacteria</taxon>
        <taxon>Pseudomonadati</taxon>
        <taxon>Bacteroidota</taxon>
        <taxon>Flavobacteriia</taxon>
        <taxon>Flavobacteriales</taxon>
        <taxon>Flavobacteriaceae</taxon>
        <taxon>Pseudofulvibacter</taxon>
    </lineage>
</organism>
<gene>
    <name evidence="9" type="primary">xrtF</name>
    <name evidence="9" type="ORF">ACFQ1O_09900</name>
</gene>
<keyword evidence="3" id="KW-0645">Protease</keyword>
<sequence length="178" mass="20437">MNKIIQENRGVIRFIAVFVSSYVVFSLFYSFYLKEQVGLDSFSGFITDQSIVILNSIGYETYGESVEKEKIIKLIVRGKFTSFITEGCNAMSIMILFVSFVLSFAKRLKSTILFLLAGLVFIYVVNLLRIVFLTAILYHYPSYTHVLHGVVFPGIIYGAVFLLWVYWVRYVKKTQDAV</sequence>
<evidence type="ECO:0000256" key="4">
    <source>
        <dbReference type="ARBA" id="ARBA00022692"/>
    </source>
</evidence>
<name>A0ABW3I3Y0_9FLAO</name>